<evidence type="ECO:0000256" key="4">
    <source>
        <dbReference type="ARBA" id="ARBA00022475"/>
    </source>
</evidence>
<dbReference type="EMBL" id="JBHUIY010000006">
    <property type="protein sequence ID" value="MFD2233127.1"/>
    <property type="molecule type" value="Genomic_DNA"/>
</dbReference>
<accession>A0ABW5C9T9</accession>
<keyword evidence="7" id="KW-0625">Polysaccharide transport</keyword>
<keyword evidence="7" id="KW-0762">Sugar transport</keyword>
<feature type="transmembrane region" description="Helical" evidence="9">
    <location>
        <begin position="55"/>
        <end position="76"/>
    </location>
</feature>
<proteinExistence type="inferred from homology"/>
<organism evidence="11 12">
    <name type="scientific">Phaeospirillum tilakii</name>
    <dbReference type="NCBI Taxonomy" id="741673"/>
    <lineage>
        <taxon>Bacteria</taxon>
        <taxon>Pseudomonadati</taxon>
        <taxon>Pseudomonadota</taxon>
        <taxon>Alphaproteobacteria</taxon>
        <taxon>Rhodospirillales</taxon>
        <taxon>Rhodospirillaceae</taxon>
        <taxon>Phaeospirillum</taxon>
    </lineage>
</organism>
<comment type="subcellular location">
    <subcellularLocation>
        <location evidence="1">Cell membrane</location>
        <topology evidence="1">Multi-pass membrane protein</topology>
    </subcellularLocation>
</comment>
<protein>
    <submittedName>
        <fullName evidence="11">ABC transporter permease</fullName>
    </submittedName>
</protein>
<keyword evidence="4" id="KW-1003">Cell membrane</keyword>
<keyword evidence="6 9" id="KW-1133">Transmembrane helix</keyword>
<dbReference type="InterPro" id="IPR013525">
    <property type="entry name" value="ABC2_TM"/>
</dbReference>
<feature type="transmembrane region" description="Helical" evidence="9">
    <location>
        <begin position="248"/>
        <end position="269"/>
    </location>
</feature>
<dbReference type="Pfam" id="PF01061">
    <property type="entry name" value="ABC2_membrane"/>
    <property type="match status" value="1"/>
</dbReference>
<evidence type="ECO:0000256" key="1">
    <source>
        <dbReference type="ARBA" id="ARBA00004651"/>
    </source>
</evidence>
<name>A0ABW5C9T9_9PROT</name>
<feature type="transmembrane region" description="Helical" evidence="9">
    <location>
        <begin position="162"/>
        <end position="183"/>
    </location>
</feature>
<evidence type="ECO:0000256" key="9">
    <source>
        <dbReference type="SAM" id="Phobius"/>
    </source>
</evidence>
<dbReference type="Proteomes" id="UP001597296">
    <property type="component" value="Unassembled WGS sequence"/>
</dbReference>
<reference evidence="12" key="1">
    <citation type="journal article" date="2019" name="Int. J. Syst. Evol. Microbiol.">
        <title>The Global Catalogue of Microorganisms (GCM) 10K type strain sequencing project: providing services to taxonomists for standard genome sequencing and annotation.</title>
        <authorList>
            <consortium name="The Broad Institute Genomics Platform"/>
            <consortium name="The Broad Institute Genome Sequencing Center for Infectious Disease"/>
            <person name="Wu L."/>
            <person name="Ma J."/>
        </authorList>
    </citation>
    <scope>NUCLEOTIDE SEQUENCE [LARGE SCALE GENOMIC DNA]</scope>
    <source>
        <strain evidence="12">KCTC 15012</strain>
    </source>
</reference>
<dbReference type="PANTHER" id="PTHR30413">
    <property type="entry name" value="INNER MEMBRANE TRANSPORT PERMEASE"/>
    <property type="match status" value="1"/>
</dbReference>
<feature type="transmembrane region" description="Helical" evidence="9">
    <location>
        <begin position="129"/>
        <end position="150"/>
    </location>
</feature>
<sequence length="277" mass="30378">MSPVASSLPARVRLGAALGAAGRDLAAALVGWRVWWGLGLQDILIRYRRTLLGPLWISVSQAATFVFLGMLFSAVLKTDVRYYLPYLALGLVTWGLLFGAAAEGPRVFIEAQHVINALRMPLLSHVLRVLVRHLLIYVHTLAVAVVAYLVLGGRLGPALLQLPLSLLLLGAVLFPVTVLLAVLGARFRDLGPVIEVIGQMTFFMTPIMWRPEDLPLASKWWVEINPVHHLLTLVRAPLFGEMLPRPSVLIALGLAVGLNLAALALFAACRRRIPYWL</sequence>
<evidence type="ECO:0000256" key="8">
    <source>
        <dbReference type="ARBA" id="ARBA00023136"/>
    </source>
</evidence>
<dbReference type="PANTHER" id="PTHR30413:SF10">
    <property type="entry name" value="CAPSULE POLYSACCHARIDE EXPORT INNER-MEMBRANE PROTEIN CTRC"/>
    <property type="match status" value="1"/>
</dbReference>
<comment type="similarity">
    <text evidence="2">Belongs to the ABC-2 integral membrane protein family.</text>
</comment>
<evidence type="ECO:0000259" key="10">
    <source>
        <dbReference type="Pfam" id="PF01061"/>
    </source>
</evidence>
<keyword evidence="5 9" id="KW-0812">Transmembrane</keyword>
<evidence type="ECO:0000256" key="6">
    <source>
        <dbReference type="ARBA" id="ARBA00022989"/>
    </source>
</evidence>
<feature type="transmembrane region" description="Helical" evidence="9">
    <location>
        <begin position="190"/>
        <end position="209"/>
    </location>
</feature>
<evidence type="ECO:0000256" key="5">
    <source>
        <dbReference type="ARBA" id="ARBA00022692"/>
    </source>
</evidence>
<keyword evidence="3" id="KW-0813">Transport</keyword>
<feature type="transmembrane region" description="Helical" evidence="9">
    <location>
        <begin position="12"/>
        <end position="35"/>
    </location>
</feature>
<evidence type="ECO:0000256" key="2">
    <source>
        <dbReference type="ARBA" id="ARBA00007783"/>
    </source>
</evidence>
<keyword evidence="8 9" id="KW-0472">Membrane</keyword>
<gene>
    <name evidence="11" type="ORF">ACFSNB_04855</name>
</gene>
<feature type="domain" description="ABC-2 type transporter transmembrane" evidence="10">
    <location>
        <begin position="39"/>
        <end position="239"/>
    </location>
</feature>
<feature type="transmembrane region" description="Helical" evidence="9">
    <location>
        <begin position="82"/>
        <end position="102"/>
    </location>
</feature>
<keyword evidence="12" id="KW-1185">Reference proteome</keyword>
<evidence type="ECO:0000313" key="11">
    <source>
        <dbReference type="EMBL" id="MFD2233127.1"/>
    </source>
</evidence>
<dbReference type="RefSeq" id="WP_377314908.1">
    <property type="nucleotide sequence ID" value="NZ_JBHUIY010000006.1"/>
</dbReference>
<evidence type="ECO:0000256" key="7">
    <source>
        <dbReference type="ARBA" id="ARBA00023047"/>
    </source>
</evidence>
<evidence type="ECO:0000256" key="3">
    <source>
        <dbReference type="ARBA" id="ARBA00022448"/>
    </source>
</evidence>
<comment type="caution">
    <text evidence="11">The sequence shown here is derived from an EMBL/GenBank/DDBJ whole genome shotgun (WGS) entry which is preliminary data.</text>
</comment>
<evidence type="ECO:0000313" key="12">
    <source>
        <dbReference type="Proteomes" id="UP001597296"/>
    </source>
</evidence>